<dbReference type="InterPro" id="IPR012338">
    <property type="entry name" value="Beta-lactam/transpept-like"/>
</dbReference>
<organism evidence="3 4">
    <name type="scientific">Pseudonocardia asaccharolytica DSM 44247 = NBRC 16224</name>
    <dbReference type="NCBI Taxonomy" id="1123024"/>
    <lineage>
        <taxon>Bacteria</taxon>
        <taxon>Bacillati</taxon>
        <taxon>Actinomycetota</taxon>
        <taxon>Actinomycetes</taxon>
        <taxon>Pseudonocardiales</taxon>
        <taxon>Pseudonocardiaceae</taxon>
        <taxon>Pseudonocardia</taxon>
    </lineage>
</organism>
<dbReference type="PROSITE" id="PS51318">
    <property type="entry name" value="TAT"/>
    <property type="match status" value="1"/>
</dbReference>
<dbReference type="SUPFAM" id="SSF56601">
    <property type="entry name" value="beta-lactamase/transpeptidase-like"/>
    <property type="match status" value="1"/>
</dbReference>
<dbReference type="PANTHER" id="PTHR46825">
    <property type="entry name" value="D-ALANYL-D-ALANINE-CARBOXYPEPTIDASE/ENDOPEPTIDASE AMPH"/>
    <property type="match status" value="1"/>
</dbReference>
<accession>A0A511CUD8</accession>
<feature type="region of interest" description="Disordered" evidence="1">
    <location>
        <begin position="40"/>
        <end position="60"/>
    </location>
</feature>
<dbReference type="RefSeq" id="WP_084795888.1">
    <property type="nucleotide sequence ID" value="NZ_AUII01000003.1"/>
</dbReference>
<dbReference type="EMBL" id="BJVI01000001">
    <property type="protein sequence ID" value="GEL16200.1"/>
    <property type="molecule type" value="Genomic_DNA"/>
</dbReference>
<evidence type="ECO:0000256" key="1">
    <source>
        <dbReference type="SAM" id="MobiDB-lite"/>
    </source>
</evidence>
<name>A0A511CUD8_9PSEU</name>
<protein>
    <submittedName>
        <fullName evidence="3">D-Ala-D-Ala carboxypeptidase</fullName>
    </submittedName>
</protein>
<dbReference type="Gene3D" id="3.40.710.10">
    <property type="entry name" value="DD-peptidase/beta-lactamase superfamily"/>
    <property type="match status" value="1"/>
</dbReference>
<reference evidence="3 4" key="1">
    <citation type="submission" date="2019-07" db="EMBL/GenBank/DDBJ databases">
        <title>Whole genome shotgun sequence of Pseudonocardia asaccharolytica NBRC 16224.</title>
        <authorList>
            <person name="Hosoyama A."/>
            <person name="Uohara A."/>
            <person name="Ohji S."/>
            <person name="Ichikawa N."/>
        </authorList>
    </citation>
    <scope>NUCLEOTIDE SEQUENCE [LARGE SCALE GENOMIC DNA]</scope>
    <source>
        <strain evidence="3 4">NBRC 16224</strain>
    </source>
</reference>
<dbReference type="InterPro" id="IPR001466">
    <property type="entry name" value="Beta-lactam-related"/>
</dbReference>
<dbReference type="InterPro" id="IPR006311">
    <property type="entry name" value="TAT_signal"/>
</dbReference>
<dbReference type="AlphaFoldDB" id="A0A511CUD8"/>
<evidence type="ECO:0000259" key="2">
    <source>
        <dbReference type="Pfam" id="PF00144"/>
    </source>
</evidence>
<evidence type="ECO:0000313" key="3">
    <source>
        <dbReference type="EMBL" id="GEL16200.1"/>
    </source>
</evidence>
<dbReference type="GO" id="GO:0004180">
    <property type="term" value="F:carboxypeptidase activity"/>
    <property type="evidence" value="ECO:0007669"/>
    <property type="project" value="UniProtKB-KW"/>
</dbReference>
<keyword evidence="4" id="KW-1185">Reference proteome</keyword>
<dbReference type="STRING" id="1123024.GCA_000423625_01154"/>
<evidence type="ECO:0000313" key="4">
    <source>
        <dbReference type="Proteomes" id="UP000321328"/>
    </source>
</evidence>
<sequence>MKQAEEELGPELSGRAGVSRRAVLVGAAAWGVGALVSACSGSPSTPPGAAPVDPAPLPESPALRAQFEQTAKELMTPGAVMIVRTPDGELSATYGSRTDTGSEPVSVADHVRIGSITKTFTGTVILQLAQEGKLDIDAPVAEYRPDVPNGKNITLTQLLNMRSGLYNYSESLEFNQSLDDDPAKVWTPEELVALGFKYPAYFSPGTDYHYSNTNIVLLGLIIEQVDKQPLGSAYRTRLFTPLALHETSFPDAAVTAIPTPHPRGYMYGTNVSTMSSEALPPDQLAAAQAGTIRPHDVTDASPSWTWAAGGAISTAADLATWGRALSDGTLLNPMWQRKRLESVQPTNPGSPAAPGYGLAIAKFGPVYGHTGELPGFQSFTAYDPDRKVTVVVWANLNAAPDGRPPASTIAQKLIGTLYG</sequence>
<comment type="caution">
    <text evidence="3">The sequence shown here is derived from an EMBL/GenBank/DDBJ whole genome shotgun (WGS) entry which is preliminary data.</text>
</comment>
<proteinExistence type="predicted"/>
<dbReference type="Pfam" id="PF00144">
    <property type="entry name" value="Beta-lactamase"/>
    <property type="match status" value="1"/>
</dbReference>
<gene>
    <name evidence="3" type="ORF">PA7_00370</name>
</gene>
<dbReference type="InterPro" id="IPR050491">
    <property type="entry name" value="AmpC-like"/>
</dbReference>
<keyword evidence="3" id="KW-0121">Carboxypeptidase</keyword>
<feature type="compositionally biased region" description="Pro residues" evidence="1">
    <location>
        <begin position="44"/>
        <end position="59"/>
    </location>
</feature>
<dbReference type="PANTHER" id="PTHR46825:SF7">
    <property type="entry name" value="D-ALANYL-D-ALANINE CARBOXYPEPTIDASE"/>
    <property type="match status" value="1"/>
</dbReference>
<dbReference type="Proteomes" id="UP000321328">
    <property type="component" value="Unassembled WGS sequence"/>
</dbReference>
<keyword evidence="3" id="KW-0378">Hydrolase</keyword>
<keyword evidence="3" id="KW-0645">Protease</keyword>
<feature type="domain" description="Beta-lactamase-related" evidence="2">
    <location>
        <begin position="67"/>
        <end position="403"/>
    </location>
</feature>
<dbReference type="OrthoDB" id="5177574at2"/>